<feature type="region of interest" description="Disordered" evidence="1">
    <location>
        <begin position="254"/>
        <end position="288"/>
    </location>
</feature>
<proteinExistence type="predicted"/>
<evidence type="ECO:0000313" key="2">
    <source>
        <dbReference type="EMBL" id="CCH73080.1"/>
    </source>
</evidence>
<sequence length="301" mass="33455">MGNRWRQRGVIIPPLAELPLITVTTALETMSWAAVQWKVDSGRWQRFHQGVYITHSGPVDWPTRAVAGWLSVTRPSTAEIHRLSKEPGYLLEQRLAGLGGWSAAYVEGLTTDEPEVVELVVPRRRSPAVPEGVRLTRSDLPMVRANLWLPRTSIESTVIMLAAREDTDSTLALVGRALQDRKTTMTRLAGELSRWTRHPAGCWLPEVLTSDNDGAEGTLELRWARDVEQAHGIPPASRQARQLIGGVGCRHDLTYDEGPPAHRARRLPLSRSRPGANRPQEGQRNGGLRALAIALRLERGR</sequence>
<accession>W6JWR7</accession>
<dbReference type="OrthoDB" id="5146042at2"/>
<comment type="caution">
    <text evidence="2">The sequence shown here is derived from an EMBL/GenBank/DDBJ whole genome shotgun (WGS) entry which is preliminary data.</text>
</comment>
<evidence type="ECO:0008006" key="4">
    <source>
        <dbReference type="Google" id="ProtNLM"/>
    </source>
</evidence>
<gene>
    <name evidence="2" type="ORF">BN11_230036</name>
</gene>
<dbReference type="STRING" id="1193182.BN11_230036"/>
<protein>
    <recommendedName>
        <fullName evidence="4">AbiEi antitoxin C-terminal domain-containing protein</fullName>
    </recommendedName>
</protein>
<evidence type="ECO:0000313" key="3">
    <source>
        <dbReference type="Proteomes" id="UP000035763"/>
    </source>
</evidence>
<dbReference type="RefSeq" id="WP_048694101.1">
    <property type="nucleotide sequence ID" value="NZ_HG764815.1"/>
</dbReference>
<dbReference type="EMBL" id="CAJA01000146">
    <property type="protein sequence ID" value="CCH73080.1"/>
    <property type="molecule type" value="Genomic_DNA"/>
</dbReference>
<keyword evidence="3" id="KW-1185">Reference proteome</keyword>
<dbReference type="AlphaFoldDB" id="W6JWR7"/>
<dbReference type="Proteomes" id="UP000035763">
    <property type="component" value="Unassembled WGS sequence"/>
</dbReference>
<reference evidence="2 3" key="1">
    <citation type="journal article" date="2013" name="ISME J.">
        <title>A metabolic model for members of the genus Tetrasphaera involved in enhanced biological phosphorus removal.</title>
        <authorList>
            <person name="Kristiansen R."/>
            <person name="Nguyen H.T.T."/>
            <person name="Saunders A.M."/>
            <person name="Nielsen J.L."/>
            <person name="Wimmer R."/>
            <person name="Le V.Q."/>
            <person name="McIlroy S.J."/>
            <person name="Petrovski S."/>
            <person name="Seviour R.J."/>
            <person name="Calteau A."/>
            <person name="Nielsen K.L."/>
            <person name="Nielsen P.H."/>
        </authorList>
    </citation>
    <scope>NUCLEOTIDE SEQUENCE [LARGE SCALE GENOMIC DNA]</scope>
    <source>
        <strain evidence="2 3">Ben110</strain>
    </source>
</reference>
<organism evidence="2 3">
    <name type="scientific">Nostocoides australiense Ben110</name>
    <dbReference type="NCBI Taxonomy" id="1193182"/>
    <lineage>
        <taxon>Bacteria</taxon>
        <taxon>Bacillati</taxon>
        <taxon>Actinomycetota</taxon>
        <taxon>Actinomycetes</taxon>
        <taxon>Micrococcales</taxon>
        <taxon>Intrasporangiaceae</taxon>
        <taxon>Nostocoides</taxon>
    </lineage>
</organism>
<evidence type="ECO:0000256" key="1">
    <source>
        <dbReference type="SAM" id="MobiDB-lite"/>
    </source>
</evidence>
<name>W6JWR7_9MICO</name>